<name>A0A7D6ZLC0_9NOCA</name>
<proteinExistence type="predicted"/>
<feature type="transmembrane region" description="Helical" evidence="1">
    <location>
        <begin position="12"/>
        <end position="38"/>
    </location>
</feature>
<dbReference type="EMBL" id="CP059399">
    <property type="protein sequence ID" value="QLY33407.1"/>
    <property type="molecule type" value="Genomic_DNA"/>
</dbReference>
<feature type="transmembrane region" description="Helical" evidence="1">
    <location>
        <begin position="44"/>
        <end position="69"/>
    </location>
</feature>
<reference evidence="2 3" key="1">
    <citation type="submission" date="2020-07" db="EMBL/GenBank/DDBJ databases">
        <authorList>
            <person name="Zhuang K."/>
            <person name="Ran Y."/>
        </authorList>
    </citation>
    <scope>NUCLEOTIDE SEQUENCE [LARGE SCALE GENOMIC DNA]</scope>
    <source>
        <strain evidence="2 3">WCH-YHL-001</strain>
    </source>
</reference>
<accession>A0A7D6ZLC0</accession>
<keyword evidence="1" id="KW-1133">Transmembrane helix</keyword>
<sequence length="175" mass="18973">MRRMGLGRSGGWWGLAAGIVLLGILEAAVLHFLARALLPHPAALVVDVVAGSLTLLLVAAFLSPLWGSYRLTPRVLRLRFGWLAAVDIPLSAIADIRPHRADPRRPAELGLDFDHDSGLLSVIRSPSAPLVRIELNTEVEARTQGWKRVRARAILASADNADSLCEAVTEARNRP</sequence>
<dbReference type="RefSeq" id="WP_181584571.1">
    <property type="nucleotide sequence ID" value="NZ_CP059399.1"/>
</dbReference>
<evidence type="ECO:0000313" key="2">
    <source>
        <dbReference type="EMBL" id="QLY33407.1"/>
    </source>
</evidence>
<evidence type="ECO:0008006" key="4">
    <source>
        <dbReference type="Google" id="ProtNLM"/>
    </source>
</evidence>
<gene>
    <name evidence="2" type="ORF">H0264_15275</name>
</gene>
<evidence type="ECO:0000256" key="1">
    <source>
        <dbReference type="SAM" id="Phobius"/>
    </source>
</evidence>
<keyword evidence="1" id="KW-0812">Transmembrane</keyword>
<keyword evidence="3" id="KW-1185">Reference proteome</keyword>
<protein>
    <recommendedName>
        <fullName evidence="4">PH (Pleckstrin Homology) domain-containing protein</fullName>
    </recommendedName>
</protein>
<dbReference type="AlphaFoldDB" id="A0A7D6ZLC0"/>
<organism evidence="2 3">
    <name type="scientific">Nocardia huaxiensis</name>
    <dbReference type="NCBI Taxonomy" id="2755382"/>
    <lineage>
        <taxon>Bacteria</taxon>
        <taxon>Bacillati</taxon>
        <taxon>Actinomycetota</taxon>
        <taxon>Actinomycetes</taxon>
        <taxon>Mycobacteriales</taxon>
        <taxon>Nocardiaceae</taxon>
        <taxon>Nocardia</taxon>
    </lineage>
</organism>
<keyword evidence="1" id="KW-0472">Membrane</keyword>
<dbReference type="Proteomes" id="UP000515512">
    <property type="component" value="Chromosome"/>
</dbReference>
<dbReference type="KEGG" id="nhu:H0264_15275"/>
<evidence type="ECO:0000313" key="3">
    <source>
        <dbReference type="Proteomes" id="UP000515512"/>
    </source>
</evidence>